<dbReference type="AlphaFoldDB" id="A0A4Y7T7C0"/>
<evidence type="ECO:0000313" key="2">
    <source>
        <dbReference type="EMBL" id="TEB29449.1"/>
    </source>
</evidence>
<sequence>MTRRGASILSTKQRPPTPPAMGREIQVGGALPKQRAAHLETMPSVPLPTPPQMERSTNRRPTHCRRLSASWCQRSTLPTNMPEHLPLKSAKMESLCPTLTADEISGYCADWEHDEGESDLDGGSVWSEESLSRSMSSGASQGLGARGRSAVRGLHGLLGCVPPMMEKGYE</sequence>
<feature type="region of interest" description="Disordered" evidence="1">
    <location>
        <begin position="1"/>
        <end position="64"/>
    </location>
</feature>
<protein>
    <submittedName>
        <fullName evidence="2">Uncharacterized protein</fullName>
    </submittedName>
</protein>
<keyword evidence="3" id="KW-1185">Reference proteome</keyword>
<comment type="caution">
    <text evidence="2">The sequence shown here is derived from an EMBL/GenBank/DDBJ whole genome shotgun (WGS) entry which is preliminary data.</text>
</comment>
<proteinExistence type="predicted"/>
<feature type="compositionally biased region" description="Low complexity" evidence="1">
    <location>
        <begin position="124"/>
        <end position="140"/>
    </location>
</feature>
<feature type="region of interest" description="Disordered" evidence="1">
    <location>
        <begin position="118"/>
        <end position="145"/>
    </location>
</feature>
<dbReference type="Proteomes" id="UP000298030">
    <property type="component" value="Unassembled WGS sequence"/>
</dbReference>
<name>A0A4Y7T7C0_COPMI</name>
<organism evidence="2 3">
    <name type="scientific">Coprinellus micaceus</name>
    <name type="common">Glistening ink-cap mushroom</name>
    <name type="synonym">Coprinus micaceus</name>
    <dbReference type="NCBI Taxonomy" id="71717"/>
    <lineage>
        <taxon>Eukaryota</taxon>
        <taxon>Fungi</taxon>
        <taxon>Dikarya</taxon>
        <taxon>Basidiomycota</taxon>
        <taxon>Agaricomycotina</taxon>
        <taxon>Agaricomycetes</taxon>
        <taxon>Agaricomycetidae</taxon>
        <taxon>Agaricales</taxon>
        <taxon>Agaricineae</taxon>
        <taxon>Psathyrellaceae</taxon>
        <taxon>Coprinellus</taxon>
    </lineage>
</organism>
<accession>A0A4Y7T7C0</accession>
<gene>
    <name evidence="2" type="ORF">FA13DRAFT_1734632</name>
</gene>
<reference evidence="2 3" key="1">
    <citation type="journal article" date="2019" name="Nat. Ecol. Evol.">
        <title>Megaphylogeny resolves global patterns of mushroom evolution.</title>
        <authorList>
            <person name="Varga T."/>
            <person name="Krizsan K."/>
            <person name="Foldi C."/>
            <person name="Dima B."/>
            <person name="Sanchez-Garcia M."/>
            <person name="Sanchez-Ramirez S."/>
            <person name="Szollosi G.J."/>
            <person name="Szarkandi J.G."/>
            <person name="Papp V."/>
            <person name="Albert L."/>
            <person name="Andreopoulos W."/>
            <person name="Angelini C."/>
            <person name="Antonin V."/>
            <person name="Barry K.W."/>
            <person name="Bougher N.L."/>
            <person name="Buchanan P."/>
            <person name="Buyck B."/>
            <person name="Bense V."/>
            <person name="Catcheside P."/>
            <person name="Chovatia M."/>
            <person name="Cooper J."/>
            <person name="Damon W."/>
            <person name="Desjardin D."/>
            <person name="Finy P."/>
            <person name="Geml J."/>
            <person name="Haridas S."/>
            <person name="Hughes K."/>
            <person name="Justo A."/>
            <person name="Karasinski D."/>
            <person name="Kautmanova I."/>
            <person name="Kiss B."/>
            <person name="Kocsube S."/>
            <person name="Kotiranta H."/>
            <person name="LaButti K.M."/>
            <person name="Lechner B.E."/>
            <person name="Liimatainen K."/>
            <person name="Lipzen A."/>
            <person name="Lukacs Z."/>
            <person name="Mihaltcheva S."/>
            <person name="Morgado L.N."/>
            <person name="Niskanen T."/>
            <person name="Noordeloos M.E."/>
            <person name="Ohm R.A."/>
            <person name="Ortiz-Santana B."/>
            <person name="Ovrebo C."/>
            <person name="Racz N."/>
            <person name="Riley R."/>
            <person name="Savchenko A."/>
            <person name="Shiryaev A."/>
            <person name="Soop K."/>
            <person name="Spirin V."/>
            <person name="Szebenyi C."/>
            <person name="Tomsovsky M."/>
            <person name="Tulloss R.E."/>
            <person name="Uehling J."/>
            <person name="Grigoriev I.V."/>
            <person name="Vagvolgyi C."/>
            <person name="Papp T."/>
            <person name="Martin F.M."/>
            <person name="Miettinen O."/>
            <person name="Hibbett D.S."/>
            <person name="Nagy L.G."/>
        </authorList>
    </citation>
    <scope>NUCLEOTIDE SEQUENCE [LARGE SCALE GENOMIC DNA]</scope>
    <source>
        <strain evidence="2 3">FP101781</strain>
    </source>
</reference>
<dbReference type="EMBL" id="QPFP01000027">
    <property type="protein sequence ID" value="TEB29449.1"/>
    <property type="molecule type" value="Genomic_DNA"/>
</dbReference>
<evidence type="ECO:0000256" key="1">
    <source>
        <dbReference type="SAM" id="MobiDB-lite"/>
    </source>
</evidence>
<evidence type="ECO:0000313" key="3">
    <source>
        <dbReference type="Proteomes" id="UP000298030"/>
    </source>
</evidence>